<dbReference type="RefSeq" id="WP_236091074.1">
    <property type="nucleotide sequence ID" value="NZ_JAKGSG010000057.1"/>
</dbReference>
<dbReference type="HAMAP" id="MF_00006">
    <property type="entry name" value="Arg_succ_lyase"/>
    <property type="match status" value="1"/>
</dbReference>
<evidence type="ECO:0000256" key="1">
    <source>
        <dbReference type="ARBA" id="ARBA00004941"/>
    </source>
</evidence>
<evidence type="ECO:0000256" key="2">
    <source>
        <dbReference type="ARBA" id="ARBA00012338"/>
    </source>
</evidence>
<dbReference type="NCBIfam" id="TIGR00838">
    <property type="entry name" value="argH"/>
    <property type="match status" value="1"/>
</dbReference>
<comment type="pathway">
    <text evidence="1 6">Amino-acid biosynthesis; L-arginine biosynthesis; L-arginine from L-ornithine and carbamoyl phosphate: step 3/3.</text>
</comment>
<keyword evidence="11" id="KW-1185">Reference proteome</keyword>
<dbReference type="FunFam" id="1.20.200.10:FF:000015">
    <property type="entry name" value="argininosuccinate lyase isoform X2"/>
    <property type="match status" value="1"/>
</dbReference>
<evidence type="ECO:0000313" key="11">
    <source>
        <dbReference type="Proteomes" id="UP001165405"/>
    </source>
</evidence>
<evidence type="ECO:0000256" key="5">
    <source>
        <dbReference type="ARBA" id="ARBA00023239"/>
    </source>
</evidence>
<comment type="caution">
    <text evidence="10">The sequence shown here is derived from an EMBL/GenBank/DDBJ whole genome shotgun (WGS) entry which is preliminary data.</text>
</comment>
<dbReference type="GO" id="GO:0005829">
    <property type="term" value="C:cytosol"/>
    <property type="evidence" value="ECO:0007669"/>
    <property type="project" value="TreeGrafter"/>
</dbReference>
<name>A0AA41QIA5_9MICO</name>
<dbReference type="Gene3D" id="1.10.275.10">
    <property type="entry name" value="Fumarase/aspartase (N-terminal domain)"/>
    <property type="match status" value="1"/>
</dbReference>
<evidence type="ECO:0000256" key="6">
    <source>
        <dbReference type="HAMAP-Rule" id="MF_00006"/>
    </source>
</evidence>
<feature type="region of interest" description="Disordered" evidence="7">
    <location>
        <begin position="1"/>
        <end position="25"/>
    </location>
</feature>
<organism evidence="10 11">
    <name type="scientific">Antribacter soli</name>
    <dbReference type="NCBI Taxonomy" id="2910976"/>
    <lineage>
        <taxon>Bacteria</taxon>
        <taxon>Bacillati</taxon>
        <taxon>Actinomycetota</taxon>
        <taxon>Actinomycetes</taxon>
        <taxon>Micrococcales</taxon>
        <taxon>Promicromonosporaceae</taxon>
        <taxon>Antribacter</taxon>
    </lineage>
</organism>
<dbReference type="InterPro" id="IPR020557">
    <property type="entry name" value="Fumarate_lyase_CS"/>
</dbReference>
<dbReference type="EMBL" id="JAKGSG010000057">
    <property type="protein sequence ID" value="MCF4123260.1"/>
    <property type="molecule type" value="Genomic_DNA"/>
</dbReference>
<dbReference type="Gene3D" id="1.10.40.30">
    <property type="entry name" value="Fumarase/aspartase (C-terminal domain)"/>
    <property type="match status" value="1"/>
</dbReference>
<dbReference type="InterPro" id="IPR008948">
    <property type="entry name" value="L-Aspartase-like"/>
</dbReference>
<dbReference type="InterPro" id="IPR000362">
    <property type="entry name" value="Fumarate_lyase_fam"/>
</dbReference>
<dbReference type="FunFam" id="1.10.40.30:FF:000001">
    <property type="entry name" value="Argininosuccinate lyase"/>
    <property type="match status" value="1"/>
</dbReference>
<evidence type="ECO:0000313" key="10">
    <source>
        <dbReference type="EMBL" id="MCF4123260.1"/>
    </source>
</evidence>
<dbReference type="Pfam" id="PF14698">
    <property type="entry name" value="ASL_C2"/>
    <property type="match status" value="1"/>
</dbReference>
<dbReference type="InterPro" id="IPR024083">
    <property type="entry name" value="Fumarase/histidase_N"/>
</dbReference>
<dbReference type="InterPro" id="IPR022761">
    <property type="entry name" value="Fumarate_lyase_N"/>
</dbReference>
<reference evidence="10" key="1">
    <citation type="submission" date="2022-01" db="EMBL/GenBank/DDBJ databases">
        <title>Antribacter sp. nov., isolated from Guizhou of China.</title>
        <authorList>
            <person name="Chengliang C."/>
            <person name="Ya Z."/>
        </authorList>
    </citation>
    <scope>NUCLEOTIDE SEQUENCE</scope>
    <source>
        <strain evidence="10">KLBMP 9083</strain>
    </source>
</reference>
<comment type="subcellular location">
    <subcellularLocation>
        <location evidence="6">Cytoplasm</location>
    </subcellularLocation>
</comment>
<keyword evidence="5 6" id="KW-0456">Lyase</keyword>
<keyword evidence="4 6" id="KW-0028">Amino-acid biosynthesis</keyword>
<dbReference type="PROSITE" id="PS00163">
    <property type="entry name" value="FUMARATE_LYASES"/>
    <property type="match status" value="1"/>
</dbReference>
<feature type="domain" description="Argininosuccinate lyase C-terminal" evidence="9">
    <location>
        <begin position="392"/>
        <end position="459"/>
    </location>
</feature>
<dbReference type="PRINTS" id="PR00149">
    <property type="entry name" value="FUMRATELYASE"/>
</dbReference>
<accession>A0AA41QIA5</accession>
<evidence type="ECO:0000256" key="3">
    <source>
        <dbReference type="ARBA" id="ARBA00022571"/>
    </source>
</evidence>
<proteinExistence type="inferred from homology"/>
<keyword evidence="6" id="KW-0963">Cytoplasm</keyword>
<dbReference type="GO" id="GO:0042450">
    <property type="term" value="P:L-arginine biosynthetic process via ornithine"/>
    <property type="evidence" value="ECO:0007669"/>
    <property type="project" value="UniProtKB-UniRule"/>
</dbReference>
<dbReference type="Gene3D" id="1.20.200.10">
    <property type="entry name" value="Fumarase/aspartase (Central domain)"/>
    <property type="match status" value="1"/>
</dbReference>
<dbReference type="EC" id="4.3.2.1" evidence="2 6"/>
<evidence type="ECO:0000259" key="9">
    <source>
        <dbReference type="Pfam" id="PF14698"/>
    </source>
</evidence>
<keyword evidence="3 6" id="KW-0055">Arginine biosynthesis</keyword>
<dbReference type="SUPFAM" id="SSF48557">
    <property type="entry name" value="L-aspartase-like"/>
    <property type="match status" value="1"/>
</dbReference>
<feature type="domain" description="Fumarate lyase N-terminal" evidence="8">
    <location>
        <begin position="34"/>
        <end position="329"/>
    </location>
</feature>
<dbReference type="Proteomes" id="UP001165405">
    <property type="component" value="Unassembled WGS sequence"/>
</dbReference>
<dbReference type="PRINTS" id="PR00145">
    <property type="entry name" value="ARGSUCLYASE"/>
</dbReference>
<dbReference type="Pfam" id="PF00206">
    <property type="entry name" value="Lyase_1"/>
    <property type="match status" value="1"/>
</dbReference>
<sequence>MNDVEKSAPGTVEGPAGGEEAAQPQAPSVALWGGRFTGGPSPELAALSQSTHFDWKLASYDITGSKAHAKVLHAAGLLTDIELEEMTAALDRLAADVASGEFLPVLGDEDVHTALERGLIERAGTELGGKLRAGRSRNDQIATLVRMYLRDQARVIGAQVLDLVDELITQAMAAGEAPMPGRTHLQHAQPVLLAHHLLAHAWPLLRDVDRFLDWDVRAARSPYGSGALAGSSLGLDPAAVAADLGFDGPVENSIDGTASRDVVAEFAFVAAMIGVDLSRFAEEIILWNTKEFGFVTLDDAWSTGSSIMPQKKNPDIAELARGKAGRVIGDLTGLLTTLKGLPLAYNRDLQEDKEPVFDQVATLTVLLPAFSGMVRTLVFDTARLAELAPQGFSLATDIAEWLVKQGVPFRVAHEVAGACVRECEARGIELWDLSDADLAKISEHLTPEVRTVLSVDGSLASRDAVGGTAPVRVAEQIEAAKERSAEFRFWAQP</sequence>
<protein>
    <recommendedName>
        <fullName evidence="2 6">Argininosuccinate lyase</fullName>
        <shortName evidence="6">ASAL</shortName>
        <ecNumber evidence="2 6">4.3.2.1</ecNumber>
    </recommendedName>
    <alternativeName>
        <fullName evidence="6">Arginosuccinase</fullName>
    </alternativeName>
</protein>
<dbReference type="PANTHER" id="PTHR43814:SF1">
    <property type="entry name" value="ARGININOSUCCINATE LYASE"/>
    <property type="match status" value="1"/>
</dbReference>
<dbReference type="PANTHER" id="PTHR43814">
    <property type="entry name" value="ARGININOSUCCINATE LYASE"/>
    <property type="match status" value="1"/>
</dbReference>
<evidence type="ECO:0000256" key="7">
    <source>
        <dbReference type="SAM" id="MobiDB-lite"/>
    </source>
</evidence>
<dbReference type="GO" id="GO:0004056">
    <property type="term" value="F:argininosuccinate lyase activity"/>
    <property type="evidence" value="ECO:0007669"/>
    <property type="project" value="UniProtKB-UniRule"/>
</dbReference>
<dbReference type="AlphaFoldDB" id="A0AA41QIA5"/>
<dbReference type="InterPro" id="IPR009049">
    <property type="entry name" value="Argininosuccinate_lyase"/>
</dbReference>
<evidence type="ECO:0000259" key="8">
    <source>
        <dbReference type="Pfam" id="PF00206"/>
    </source>
</evidence>
<evidence type="ECO:0000256" key="4">
    <source>
        <dbReference type="ARBA" id="ARBA00022605"/>
    </source>
</evidence>
<dbReference type="CDD" id="cd01359">
    <property type="entry name" value="Argininosuccinate_lyase"/>
    <property type="match status" value="1"/>
</dbReference>
<comment type="catalytic activity">
    <reaction evidence="6">
        <text>2-(N(omega)-L-arginino)succinate = fumarate + L-arginine</text>
        <dbReference type="Rhea" id="RHEA:24020"/>
        <dbReference type="ChEBI" id="CHEBI:29806"/>
        <dbReference type="ChEBI" id="CHEBI:32682"/>
        <dbReference type="ChEBI" id="CHEBI:57472"/>
        <dbReference type="EC" id="4.3.2.1"/>
    </reaction>
</comment>
<dbReference type="InterPro" id="IPR029419">
    <property type="entry name" value="Arg_succ_lyase_C"/>
</dbReference>
<comment type="similarity">
    <text evidence="6">Belongs to the lyase 1 family. Argininosuccinate lyase subfamily.</text>
</comment>
<gene>
    <name evidence="6 10" type="primary">argH</name>
    <name evidence="10" type="ORF">L1785_20020</name>
</gene>